<accession>A0A1K1Q2D3</accession>
<gene>
    <name evidence="2" type="ORF">SAMN02910280_0342</name>
</gene>
<feature type="transmembrane region" description="Helical" evidence="1">
    <location>
        <begin position="58"/>
        <end position="84"/>
    </location>
</feature>
<name>A0A1K1Q2D3_RUMFL</name>
<feature type="transmembrane region" description="Helical" evidence="1">
    <location>
        <begin position="373"/>
        <end position="390"/>
    </location>
</feature>
<protein>
    <recommendedName>
        <fullName evidence="4">Glucosyl transferase GtrII</fullName>
    </recommendedName>
</protein>
<feature type="transmembrane region" description="Helical" evidence="1">
    <location>
        <begin position="157"/>
        <end position="190"/>
    </location>
</feature>
<proteinExistence type="predicted"/>
<feature type="transmembrane region" description="Helical" evidence="1">
    <location>
        <begin position="12"/>
        <end position="38"/>
    </location>
</feature>
<evidence type="ECO:0000256" key="1">
    <source>
        <dbReference type="SAM" id="Phobius"/>
    </source>
</evidence>
<evidence type="ECO:0000313" key="3">
    <source>
        <dbReference type="Proteomes" id="UP000183461"/>
    </source>
</evidence>
<feature type="transmembrane region" description="Helical" evidence="1">
    <location>
        <begin position="257"/>
        <end position="273"/>
    </location>
</feature>
<dbReference type="RefSeq" id="WP_072301377.1">
    <property type="nucleotide sequence ID" value="NZ_FPIP01000012.1"/>
</dbReference>
<sequence length="512" mass="60225">MKKLLKANCCYILVFIFIAISGFTLFICADDYIWFYAFSDDRLSSYASPNGRYFTNFITRYSVQCIPAFSVFYVAVFMSLVVLIEKLVRKQHIPRPVSFLSVFILIQLIPSSIYTEIFRWISGFNNYCFAFIFTLIYLLCSFKFIFEDYKPKLYSSVLFLIMGFFGCLCVEHLTIYNIMLCVFVVIAIYVRKKKLFLHHFCFLAGAISGAALMFSHDVYHTVAVNADELGTRGFKTSLADTFMHIFCYVLPHFCKDFWIIHILATVAFTVFYYRNREVKKFKYAGLCIICCWLFVIYLMFTSVFQELTILSSSMRIRAIELSFTFLYICALIYNTVIYLKFDERLRALLYLFSSIILTLPFAIVSPVTARCFFIEYLFWILFFLEVLFACMKRIKSSVWDVYKMILICISCSILVLFANMNITNCLYDHIRYKYLQEQMSSKSKVVEIMLLPYQKYACDDLSNKNIFSGVLKDNVSYGEYILKYYGISYEDFMKREQCVIEAIDYNEYKALE</sequence>
<reference evidence="3" key="1">
    <citation type="submission" date="2016-11" db="EMBL/GenBank/DDBJ databases">
        <authorList>
            <person name="Varghese N."/>
            <person name="Submissions S."/>
        </authorList>
    </citation>
    <scope>NUCLEOTIDE SEQUENCE [LARGE SCALE GENOMIC DNA]</scope>
    <source>
        <strain evidence="3">YL228</strain>
    </source>
</reference>
<keyword evidence="1" id="KW-1133">Transmembrane helix</keyword>
<feature type="transmembrane region" description="Helical" evidence="1">
    <location>
        <begin position="402"/>
        <end position="422"/>
    </location>
</feature>
<evidence type="ECO:0008006" key="4">
    <source>
        <dbReference type="Google" id="ProtNLM"/>
    </source>
</evidence>
<evidence type="ECO:0000313" key="2">
    <source>
        <dbReference type="EMBL" id="SFW54056.1"/>
    </source>
</evidence>
<dbReference type="Pfam" id="PF19528">
    <property type="entry name" value="DUF6056"/>
    <property type="match status" value="1"/>
</dbReference>
<feature type="transmembrane region" description="Helical" evidence="1">
    <location>
        <begin position="348"/>
        <end position="367"/>
    </location>
</feature>
<dbReference type="EMBL" id="FPIP01000012">
    <property type="protein sequence ID" value="SFW54056.1"/>
    <property type="molecule type" value="Genomic_DNA"/>
</dbReference>
<dbReference type="Proteomes" id="UP000183461">
    <property type="component" value="Unassembled WGS sequence"/>
</dbReference>
<feature type="transmembrane region" description="Helical" evidence="1">
    <location>
        <begin position="124"/>
        <end position="145"/>
    </location>
</feature>
<feature type="transmembrane region" description="Helical" evidence="1">
    <location>
        <begin position="96"/>
        <end position="118"/>
    </location>
</feature>
<dbReference type="AlphaFoldDB" id="A0A1K1Q2D3"/>
<keyword evidence="1" id="KW-0472">Membrane</keyword>
<feature type="transmembrane region" description="Helical" evidence="1">
    <location>
        <begin position="285"/>
        <end position="304"/>
    </location>
</feature>
<feature type="transmembrane region" description="Helical" evidence="1">
    <location>
        <begin position="316"/>
        <end position="336"/>
    </location>
</feature>
<organism evidence="2 3">
    <name type="scientific">Ruminococcus flavefaciens</name>
    <dbReference type="NCBI Taxonomy" id="1265"/>
    <lineage>
        <taxon>Bacteria</taxon>
        <taxon>Bacillati</taxon>
        <taxon>Bacillota</taxon>
        <taxon>Clostridia</taxon>
        <taxon>Eubacteriales</taxon>
        <taxon>Oscillospiraceae</taxon>
        <taxon>Ruminococcus</taxon>
    </lineage>
</organism>
<feature type="transmembrane region" description="Helical" evidence="1">
    <location>
        <begin position="196"/>
        <end position="214"/>
    </location>
</feature>
<dbReference type="InterPro" id="IPR045691">
    <property type="entry name" value="DUF6056"/>
</dbReference>
<keyword evidence="1" id="KW-0812">Transmembrane</keyword>